<feature type="active site" description="Tele-phosphohistidine intermediate" evidence="2">
    <location>
        <position position="125"/>
    </location>
</feature>
<feature type="compositionally biased region" description="Polar residues" evidence="5">
    <location>
        <begin position="1"/>
        <end position="16"/>
    </location>
</feature>
<sequence length="358" mass="38938">MACRLSSSASRRTQFASSSSLVRTSRRLGAVGTTTFSQSKVPERTDHDDDDGDKQTTQNNRATVTMPLRPFCEQRGSSANEAETGLPTGGAYANGSGAAAALVEPPGNGNTPPLDEPKEIWLVRHGQSEWNAASRIQGDTNESDLTEKGMTQATQMGNALKGVLFDGGCYTSPVKRASTTAHIVWSTRRDEPATAAFGEPASVKPLWELKEMNLLHLQGMKNADAAVQYEKSYRIWRETPHNFCGLEHGELAHDDDDEGDDEQGQKVYPVRELWTRAQVAWGKVLSSPGSRTLVVSHKSTLRAMVCVALGLPPEAFRSIDINNGGITVIRVDREGCPMLVKMNDTSVVTIENFEFVSA</sequence>
<name>A0A830HIP2_9CHLO</name>
<evidence type="ECO:0000256" key="4">
    <source>
        <dbReference type="PIRSR" id="PIRSR613078-3"/>
    </source>
</evidence>
<gene>
    <name evidence="6" type="ORF">PPROV_000366900</name>
</gene>
<evidence type="ECO:0000256" key="2">
    <source>
        <dbReference type="PIRSR" id="PIRSR613078-1"/>
    </source>
</evidence>
<evidence type="ECO:0008006" key="8">
    <source>
        <dbReference type="Google" id="ProtNLM"/>
    </source>
</evidence>
<comment type="similarity">
    <text evidence="1">Belongs to the phosphoglycerate mutase family.</text>
</comment>
<dbReference type="InterPro" id="IPR013078">
    <property type="entry name" value="His_Pase_superF_clade-1"/>
</dbReference>
<evidence type="ECO:0000256" key="5">
    <source>
        <dbReference type="SAM" id="MobiDB-lite"/>
    </source>
</evidence>
<dbReference type="PANTHER" id="PTHR48100:SF27">
    <property type="entry name" value="OS01G0237100 PROTEIN"/>
    <property type="match status" value="1"/>
</dbReference>
<proteinExistence type="inferred from homology"/>
<dbReference type="PANTHER" id="PTHR48100">
    <property type="entry name" value="BROAD-SPECIFICITY PHOSPHATASE YOR283W-RELATED"/>
    <property type="match status" value="1"/>
</dbReference>
<feature type="region of interest" description="Disordered" evidence="5">
    <location>
        <begin position="1"/>
        <end position="66"/>
    </location>
</feature>
<keyword evidence="7" id="KW-1185">Reference proteome</keyword>
<feature type="binding site" evidence="3">
    <location>
        <begin position="124"/>
        <end position="131"/>
    </location>
    <ligand>
        <name>substrate</name>
    </ligand>
</feature>
<evidence type="ECO:0000313" key="6">
    <source>
        <dbReference type="EMBL" id="GHP04917.1"/>
    </source>
</evidence>
<protein>
    <recommendedName>
        <fullName evidence="8">Phosphoglycerate mutase</fullName>
    </recommendedName>
</protein>
<evidence type="ECO:0000256" key="3">
    <source>
        <dbReference type="PIRSR" id="PIRSR613078-2"/>
    </source>
</evidence>
<feature type="binding site" evidence="3">
    <location>
        <position position="176"/>
    </location>
    <ligand>
        <name>substrate</name>
    </ligand>
</feature>
<evidence type="ECO:0000256" key="1">
    <source>
        <dbReference type="ARBA" id="ARBA00038362"/>
    </source>
</evidence>
<dbReference type="InterPro" id="IPR001345">
    <property type="entry name" value="PG/BPGM_mutase_AS"/>
</dbReference>
<dbReference type="AlphaFoldDB" id="A0A830HIP2"/>
<reference evidence="6" key="1">
    <citation type="submission" date="2020-10" db="EMBL/GenBank/DDBJ databases">
        <title>Unveiling of a novel bifunctional photoreceptor, Dualchrome1, isolated from a cosmopolitan green alga.</title>
        <authorList>
            <person name="Suzuki S."/>
            <person name="Kawachi M."/>
        </authorList>
    </citation>
    <scope>NUCLEOTIDE SEQUENCE</scope>
    <source>
        <strain evidence="6">NIES 2893</strain>
    </source>
</reference>
<dbReference type="EMBL" id="BNJQ01000009">
    <property type="protein sequence ID" value="GHP04917.1"/>
    <property type="molecule type" value="Genomic_DNA"/>
</dbReference>
<dbReference type="InterPro" id="IPR050275">
    <property type="entry name" value="PGM_Phosphatase"/>
</dbReference>
<dbReference type="Pfam" id="PF00300">
    <property type="entry name" value="His_Phos_1"/>
    <property type="match status" value="1"/>
</dbReference>
<dbReference type="InterPro" id="IPR029033">
    <property type="entry name" value="His_PPase_superfam"/>
</dbReference>
<dbReference type="GO" id="GO:0016791">
    <property type="term" value="F:phosphatase activity"/>
    <property type="evidence" value="ECO:0007669"/>
    <property type="project" value="TreeGrafter"/>
</dbReference>
<evidence type="ECO:0000313" key="7">
    <source>
        <dbReference type="Proteomes" id="UP000660262"/>
    </source>
</evidence>
<dbReference type="Gene3D" id="3.40.50.1240">
    <property type="entry name" value="Phosphoglycerate mutase-like"/>
    <property type="match status" value="1"/>
</dbReference>
<dbReference type="PROSITE" id="PS00175">
    <property type="entry name" value="PG_MUTASE"/>
    <property type="match status" value="1"/>
</dbReference>
<accession>A0A830HIP2</accession>
<organism evidence="6 7">
    <name type="scientific">Pycnococcus provasolii</name>
    <dbReference type="NCBI Taxonomy" id="41880"/>
    <lineage>
        <taxon>Eukaryota</taxon>
        <taxon>Viridiplantae</taxon>
        <taxon>Chlorophyta</taxon>
        <taxon>Pseudoscourfieldiophyceae</taxon>
        <taxon>Pseudoscourfieldiales</taxon>
        <taxon>Pycnococcaceae</taxon>
        <taxon>Pycnococcus</taxon>
    </lineage>
</organism>
<dbReference type="SUPFAM" id="SSF53254">
    <property type="entry name" value="Phosphoglycerate mutase-like"/>
    <property type="match status" value="1"/>
</dbReference>
<feature type="active site" description="Proton donor/acceptor" evidence="2">
    <location>
        <position position="211"/>
    </location>
</feature>
<dbReference type="Proteomes" id="UP000660262">
    <property type="component" value="Unassembled WGS sequence"/>
</dbReference>
<feature type="site" description="Transition state stabilizer" evidence="4">
    <location>
        <position position="297"/>
    </location>
</feature>
<comment type="caution">
    <text evidence="6">The sequence shown here is derived from an EMBL/GenBank/DDBJ whole genome shotgun (WGS) entry which is preliminary data.</text>
</comment>
<dbReference type="OrthoDB" id="354304at2759"/>
<dbReference type="SMART" id="SM00855">
    <property type="entry name" value="PGAM"/>
    <property type="match status" value="1"/>
</dbReference>
<dbReference type="CDD" id="cd07067">
    <property type="entry name" value="HP_PGM_like"/>
    <property type="match status" value="1"/>
</dbReference>